<protein>
    <submittedName>
        <fullName evidence="3">Class II aldolase/adducin family protein</fullName>
    </submittedName>
</protein>
<sequence length="264" mass="29447">MSPVAAVKPSPSVREQVSREEWDTRVDLAALYRLVAHYNWTDLIFTHISARVPGSEDHFLINPYGMMFQEITASSLLKVDHEGNILQPSPYPFNKAGFVIHGAVHMGRPDVQCVIHLHTKDGVAVAAQKDGLLPLSQHAMFCLPYLSYHDYEGVALDYDERTRLIADLGDKKLMLLRNHGTLAAGDTIADAWLHIHNLERACSIQIAAMAGGAARLNMPSQAAIDTVRRQVTRREGVQSGFEMNTLAWNAMLRMMDAKDPSYRN</sequence>
<proteinExistence type="inferred from homology"/>
<dbReference type="GO" id="GO:0005856">
    <property type="term" value="C:cytoskeleton"/>
    <property type="evidence" value="ECO:0007669"/>
    <property type="project" value="TreeGrafter"/>
</dbReference>
<comment type="caution">
    <text evidence="3">The sequence shown here is derived from an EMBL/GenBank/DDBJ whole genome shotgun (WGS) entry which is preliminary data.</text>
</comment>
<name>A0A5C8PCF9_9HYPH</name>
<dbReference type="InterPro" id="IPR001303">
    <property type="entry name" value="Aldolase_II/adducin_N"/>
</dbReference>
<evidence type="ECO:0000259" key="2">
    <source>
        <dbReference type="SMART" id="SM01007"/>
    </source>
</evidence>
<evidence type="ECO:0000313" key="3">
    <source>
        <dbReference type="EMBL" id="TXL70729.1"/>
    </source>
</evidence>
<organism evidence="3 4">
    <name type="scientific">Vineibacter terrae</name>
    <dbReference type="NCBI Taxonomy" id="2586908"/>
    <lineage>
        <taxon>Bacteria</taxon>
        <taxon>Pseudomonadati</taxon>
        <taxon>Pseudomonadota</taxon>
        <taxon>Alphaproteobacteria</taxon>
        <taxon>Hyphomicrobiales</taxon>
        <taxon>Vineibacter</taxon>
    </lineage>
</organism>
<accession>A0A5C8PCF9</accession>
<dbReference type="OrthoDB" id="5291399at2"/>
<dbReference type="PANTHER" id="PTHR10672">
    <property type="entry name" value="ADDUCIN"/>
    <property type="match status" value="1"/>
</dbReference>
<dbReference type="PANTHER" id="PTHR10672:SF3">
    <property type="entry name" value="PROTEIN HU-LI TAI SHAO"/>
    <property type="match status" value="1"/>
</dbReference>
<dbReference type="NCBIfam" id="NF005451">
    <property type="entry name" value="PRK07044.1"/>
    <property type="match status" value="1"/>
</dbReference>
<dbReference type="InterPro" id="IPR036409">
    <property type="entry name" value="Aldolase_II/adducin_N_sf"/>
</dbReference>
<keyword evidence="4" id="KW-1185">Reference proteome</keyword>
<dbReference type="InterPro" id="IPR051017">
    <property type="entry name" value="Aldolase-II_Adducin_sf"/>
</dbReference>
<dbReference type="Proteomes" id="UP000321638">
    <property type="component" value="Unassembled WGS sequence"/>
</dbReference>
<comment type="similarity">
    <text evidence="1">Belongs to the aldolase class II family.</text>
</comment>
<dbReference type="AlphaFoldDB" id="A0A5C8PCF9"/>
<evidence type="ECO:0000313" key="4">
    <source>
        <dbReference type="Proteomes" id="UP000321638"/>
    </source>
</evidence>
<dbReference type="EMBL" id="VDUZ01000054">
    <property type="protein sequence ID" value="TXL70729.1"/>
    <property type="molecule type" value="Genomic_DNA"/>
</dbReference>
<dbReference type="GO" id="GO:0051015">
    <property type="term" value="F:actin filament binding"/>
    <property type="evidence" value="ECO:0007669"/>
    <property type="project" value="TreeGrafter"/>
</dbReference>
<dbReference type="SUPFAM" id="SSF53639">
    <property type="entry name" value="AraD/HMP-PK domain-like"/>
    <property type="match status" value="1"/>
</dbReference>
<gene>
    <name evidence="3" type="ORF">FHP25_33140</name>
</gene>
<dbReference type="SMART" id="SM01007">
    <property type="entry name" value="Aldolase_II"/>
    <property type="match status" value="1"/>
</dbReference>
<reference evidence="3 4" key="1">
    <citation type="submission" date="2019-06" db="EMBL/GenBank/DDBJ databases">
        <title>New taxonomy in bacterial strain CC-CFT640, isolated from vineyard.</title>
        <authorList>
            <person name="Lin S.-Y."/>
            <person name="Tsai C.-F."/>
            <person name="Young C.-C."/>
        </authorList>
    </citation>
    <scope>NUCLEOTIDE SEQUENCE [LARGE SCALE GENOMIC DNA]</scope>
    <source>
        <strain evidence="3 4">CC-CFT640</strain>
    </source>
</reference>
<dbReference type="Pfam" id="PF00596">
    <property type="entry name" value="Aldolase_II"/>
    <property type="match status" value="1"/>
</dbReference>
<dbReference type="Gene3D" id="3.40.225.10">
    <property type="entry name" value="Class II aldolase/adducin N-terminal domain"/>
    <property type="match status" value="1"/>
</dbReference>
<feature type="domain" description="Class II aldolase/adducin N-terminal" evidence="2">
    <location>
        <begin position="26"/>
        <end position="206"/>
    </location>
</feature>
<dbReference type="FunFam" id="3.40.225.10:FF:000013">
    <property type="entry name" value="Class II aldolase"/>
    <property type="match status" value="1"/>
</dbReference>
<dbReference type="RefSeq" id="WP_147851295.1">
    <property type="nucleotide sequence ID" value="NZ_VDUZ01000054.1"/>
</dbReference>
<evidence type="ECO:0000256" key="1">
    <source>
        <dbReference type="ARBA" id="ARBA00037961"/>
    </source>
</evidence>